<reference evidence="3 4" key="1">
    <citation type="submission" date="2020-02" db="EMBL/GenBank/DDBJ databases">
        <title>Genome assembly of a novel Clostridium senegalense strain.</title>
        <authorList>
            <person name="Gupta T.B."/>
            <person name="Jauregui R."/>
            <person name="Maclean P."/>
            <person name="Nawarathana A."/>
            <person name="Brightwell G."/>
        </authorList>
    </citation>
    <scope>NUCLEOTIDE SEQUENCE [LARGE SCALE GENOMIC DNA]</scope>
    <source>
        <strain evidence="3 4">AGRFS4</strain>
    </source>
</reference>
<organism evidence="3 4">
    <name type="scientific">Clostridium senegalense</name>
    <dbReference type="NCBI Taxonomy" id="1465809"/>
    <lineage>
        <taxon>Bacteria</taxon>
        <taxon>Bacillati</taxon>
        <taxon>Bacillota</taxon>
        <taxon>Clostridia</taxon>
        <taxon>Eubacteriales</taxon>
        <taxon>Clostridiaceae</taxon>
        <taxon>Clostridium</taxon>
    </lineage>
</organism>
<dbReference type="InterPro" id="IPR051922">
    <property type="entry name" value="Bact_Sporulation_Assoc"/>
</dbReference>
<dbReference type="EMBL" id="JAAGPU010000022">
    <property type="protein sequence ID" value="NEU05568.1"/>
    <property type="molecule type" value="Genomic_DNA"/>
</dbReference>
<dbReference type="PANTHER" id="PTHR30032:SF8">
    <property type="entry name" value="GERMINATION-SPECIFIC N-ACETYLMURAMOYL-L-ALANINE AMIDASE"/>
    <property type="match status" value="1"/>
</dbReference>
<dbReference type="Pfam" id="PF04122">
    <property type="entry name" value="CW_binding_2"/>
    <property type="match status" value="3"/>
</dbReference>
<evidence type="ECO:0000313" key="4">
    <source>
        <dbReference type="Proteomes" id="UP000481872"/>
    </source>
</evidence>
<dbReference type="RefSeq" id="WP_199870328.1">
    <property type="nucleotide sequence ID" value="NZ_JAAGPU010000022.1"/>
</dbReference>
<sequence length="775" mass="86486">MILKSKRLLSFCIAGMLSLTTIPVLAVDNEGEVIRLAGENRIETSIKVAEEFYKNNSLNINKAILASAADKNLVDSLTVAPLAYELKAPILLNDLKDKVNSEILKELKSRNVKKVYIPTGESNISHKVELELLLNGILTVRLGGGDRYETALNILEEYKSLNGDCKNVCLVSGSAIPDALSIAPIASKNSMPIILAEDKYNVSSQLKSVTYDAERVYAIGGETLLSESLIKSLKAERIFGKDRYETNGEVIKNFYSSDLESLYIANGNNNHLVDSLTASVLAGDTNGPIVLTNNEITKKTLNVLQEKVTDTTKIIALGGEKFVSNELIKNIKSKEIPNTDSEDVKWAKENLTLGDLSNVTDNLNLPIEGEKDVSIKWTSSNNTVISSEGKVRRPILKDVTVKLTAVLSKGEVSDVKEFYATVKKKSITGDETVVINSQAEYKAALKTALEKFDTNLIVKISNYNDNDYSLKKINEILIENPDINYGYTGAEANIFGGMNSSERILNINFKYSLDKETMDMEKAAVKVKVNDIIKNIITDDMSSAEKELAIHDYIVENAEYDVENYEQGIYVPEDHNSYGVLIDGIGVCESYAKAMHELLTAVGIECKYVTGNLEGNVGHAWNMVKLDDGQWYNVDATWDDPTYTNSSDRMLKVSHRYFNLDDTKFNEDHIRGEYEQSFPAANGTKYSAENMNVLETDINGNEFVRVYSKEELDEIIKNSLLNKEDVLNLNISQLGMTVNEVSQQVFEVAKKYNIDLKGYTLRILEEEYVSYKYQW</sequence>
<keyword evidence="4" id="KW-1185">Reference proteome</keyword>
<evidence type="ECO:0000313" key="3">
    <source>
        <dbReference type="EMBL" id="NEU05568.1"/>
    </source>
</evidence>
<keyword evidence="1" id="KW-0732">Signal</keyword>
<dbReference type="SUPFAM" id="SSF54001">
    <property type="entry name" value="Cysteine proteinases"/>
    <property type="match status" value="1"/>
</dbReference>
<evidence type="ECO:0000256" key="1">
    <source>
        <dbReference type="SAM" id="SignalP"/>
    </source>
</evidence>
<feature type="domain" description="Transglutaminase-like" evidence="2">
    <location>
        <begin position="580"/>
        <end position="638"/>
    </location>
</feature>
<proteinExistence type="predicted"/>
<name>A0A6M0H5I5_9CLOT</name>
<dbReference type="Pfam" id="PF01841">
    <property type="entry name" value="Transglut_core"/>
    <property type="match status" value="1"/>
</dbReference>
<dbReference type="AlphaFoldDB" id="A0A6M0H5I5"/>
<dbReference type="InterPro" id="IPR002931">
    <property type="entry name" value="Transglutaminase-like"/>
</dbReference>
<dbReference type="Gene3D" id="3.40.50.12090">
    <property type="match status" value="2"/>
</dbReference>
<dbReference type="Pfam" id="PF20578">
    <property type="entry name" value="aBig_2"/>
    <property type="match status" value="1"/>
</dbReference>
<dbReference type="InterPro" id="IPR038765">
    <property type="entry name" value="Papain-like_cys_pep_sf"/>
</dbReference>
<dbReference type="Proteomes" id="UP000481872">
    <property type="component" value="Unassembled WGS sequence"/>
</dbReference>
<dbReference type="InterPro" id="IPR007253">
    <property type="entry name" value="Cell_wall-bd_2"/>
</dbReference>
<accession>A0A6M0H5I5</accession>
<feature type="chain" id="PRO_5026773906" description="Transglutaminase-like domain-containing protein" evidence="1">
    <location>
        <begin position="27"/>
        <end position="775"/>
    </location>
</feature>
<dbReference type="PANTHER" id="PTHR30032">
    <property type="entry name" value="N-ACETYLMURAMOYL-L-ALANINE AMIDASE-RELATED"/>
    <property type="match status" value="1"/>
</dbReference>
<dbReference type="SMART" id="SM00460">
    <property type="entry name" value="TGc"/>
    <property type="match status" value="1"/>
</dbReference>
<evidence type="ECO:0000259" key="2">
    <source>
        <dbReference type="SMART" id="SM00460"/>
    </source>
</evidence>
<dbReference type="Gene3D" id="3.10.620.30">
    <property type="match status" value="1"/>
</dbReference>
<comment type="caution">
    <text evidence="3">The sequence shown here is derived from an EMBL/GenBank/DDBJ whole genome shotgun (WGS) entry which is preliminary data.</text>
</comment>
<feature type="signal peptide" evidence="1">
    <location>
        <begin position="1"/>
        <end position="26"/>
    </location>
</feature>
<gene>
    <name evidence="3" type="ORF">G3M99_12030</name>
</gene>
<dbReference type="InterPro" id="IPR046780">
    <property type="entry name" value="aBig_2"/>
</dbReference>
<protein>
    <recommendedName>
        <fullName evidence="2">Transglutaminase-like domain-containing protein</fullName>
    </recommendedName>
</protein>